<reference evidence="1 2" key="1">
    <citation type="submission" date="2014-04" db="EMBL/GenBank/DDBJ databases">
        <title>Draft Genome Sequence of Synergistes jonesii.</title>
        <authorList>
            <person name="Coil D.A."/>
            <person name="Eisen J.A."/>
            <person name="Holland-Moritz H.E."/>
        </authorList>
    </citation>
    <scope>NUCLEOTIDE SEQUENCE [LARGE SCALE GENOMIC DNA]</scope>
    <source>
        <strain evidence="1 2">78-1</strain>
    </source>
</reference>
<sequence length="72" mass="8116">MININKNIAAENGNRVKILNGPATVSRDEIALCHWNFREGAMEDERQARIPFCTKLRQFLRGRGLLSAFAAT</sequence>
<evidence type="ECO:0000313" key="1">
    <source>
        <dbReference type="EMBL" id="KEJ91646.1"/>
    </source>
</evidence>
<comment type="caution">
    <text evidence="1">The sequence shown here is derived from an EMBL/GenBank/DDBJ whole genome shotgun (WGS) entry which is preliminary data.</text>
</comment>
<dbReference type="EMBL" id="JMKI01000038">
    <property type="protein sequence ID" value="KEJ91646.1"/>
    <property type="molecule type" value="Genomic_DNA"/>
</dbReference>
<keyword evidence="2" id="KW-1185">Reference proteome</keyword>
<organism evidence="1 2">
    <name type="scientific">Synergistes jonesii</name>
    <dbReference type="NCBI Taxonomy" id="2754"/>
    <lineage>
        <taxon>Bacteria</taxon>
        <taxon>Thermotogati</taxon>
        <taxon>Synergistota</taxon>
        <taxon>Synergistia</taxon>
        <taxon>Synergistales</taxon>
        <taxon>Synergistaceae</taxon>
        <taxon>Synergistes</taxon>
    </lineage>
</organism>
<gene>
    <name evidence="1" type="ORF">EH55_08195</name>
</gene>
<proteinExistence type="predicted"/>
<dbReference type="Proteomes" id="UP000027665">
    <property type="component" value="Unassembled WGS sequence"/>
</dbReference>
<accession>A0A073IQ90</accession>
<protein>
    <submittedName>
        <fullName evidence="1">Uncharacterized protein</fullName>
    </submittedName>
</protein>
<evidence type="ECO:0000313" key="2">
    <source>
        <dbReference type="Proteomes" id="UP000027665"/>
    </source>
</evidence>
<dbReference type="AlphaFoldDB" id="A0A073IQ90"/>
<name>A0A073IQ90_9BACT</name>
<dbReference type="STRING" id="2754.EH55_08195"/>